<keyword evidence="2" id="KW-1185">Reference proteome</keyword>
<proteinExistence type="predicted"/>
<dbReference type="EMBL" id="HG793163">
    <property type="protein sequence ID" value="CRL28776.1"/>
    <property type="molecule type" value="Genomic_DNA"/>
</dbReference>
<name>A0A0G4PRN2_PENC3</name>
<protein>
    <submittedName>
        <fullName evidence="1">Str. FM013</fullName>
    </submittedName>
</protein>
<dbReference type="Proteomes" id="UP000053732">
    <property type="component" value="Unassembled WGS sequence"/>
</dbReference>
<reference evidence="1 2" key="1">
    <citation type="journal article" date="2014" name="Nat. Commun.">
        <title>Multiple recent horizontal transfers of a large genomic region in cheese making fungi.</title>
        <authorList>
            <person name="Cheeseman K."/>
            <person name="Ropars J."/>
            <person name="Renault P."/>
            <person name="Dupont J."/>
            <person name="Gouzy J."/>
            <person name="Branca A."/>
            <person name="Abraham A.L."/>
            <person name="Ceppi M."/>
            <person name="Conseiller E."/>
            <person name="Debuchy R."/>
            <person name="Malagnac F."/>
            <person name="Goarin A."/>
            <person name="Silar P."/>
            <person name="Lacoste S."/>
            <person name="Sallet E."/>
            <person name="Bensimon A."/>
            <person name="Giraud T."/>
            <person name="Brygoo Y."/>
        </authorList>
    </citation>
    <scope>NUCLEOTIDE SEQUENCE [LARGE SCALE GENOMIC DNA]</scope>
    <source>
        <strain evidence="2">FM 013</strain>
    </source>
</reference>
<accession>A0A0G4PRN2</accession>
<gene>
    <name evidence="1" type="ORF">PCAMFM013_S030g000063</name>
</gene>
<organism evidence="1 2">
    <name type="scientific">Penicillium camemberti (strain FM 013)</name>
    <dbReference type="NCBI Taxonomy" id="1429867"/>
    <lineage>
        <taxon>Eukaryota</taxon>
        <taxon>Fungi</taxon>
        <taxon>Dikarya</taxon>
        <taxon>Ascomycota</taxon>
        <taxon>Pezizomycotina</taxon>
        <taxon>Eurotiomycetes</taxon>
        <taxon>Eurotiomycetidae</taxon>
        <taxon>Eurotiales</taxon>
        <taxon>Aspergillaceae</taxon>
        <taxon>Penicillium</taxon>
    </lineage>
</organism>
<evidence type="ECO:0000313" key="2">
    <source>
        <dbReference type="Proteomes" id="UP000053732"/>
    </source>
</evidence>
<evidence type="ECO:0000313" key="1">
    <source>
        <dbReference type="EMBL" id="CRL28776.1"/>
    </source>
</evidence>
<dbReference type="AlphaFoldDB" id="A0A0G4PRN2"/>
<sequence length="80" mass="9040">MLNPDVASLPAMTSGYWDRAQIALRPVWVNEERTEMQVAFHWLPLKEDMPGAEKHHRGDTVPIMENPYADVAAMSLYGSV</sequence>